<keyword evidence="3" id="KW-1185">Reference proteome</keyword>
<keyword evidence="1" id="KW-1133">Transmembrane helix</keyword>
<feature type="transmembrane region" description="Helical" evidence="1">
    <location>
        <begin position="49"/>
        <end position="73"/>
    </location>
</feature>
<proteinExistence type="predicted"/>
<evidence type="ECO:0000313" key="2">
    <source>
        <dbReference type="EMBL" id="MCW1913064.1"/>
    </source>
</evidence>
<organism evidence="2 3">
    <name type="scientific">Luteolibacter rhizosphaerae</name>
    <dbReference type="NCBI Taxonomy" id="2989719"/>
    <lineage>
        <taxon>Bacteria</taxon>
        <taxon>Pseudomonadati</taxon>
        <taxon>Verrucomicrobiota</taxon>
        <taxon>Verrucomicrobiia</taxon>
        <taxon>Verrucomicrobiales</taxon>
        <taxon>Verrucomicrobiaceae</taxon>
        <taxon>Luteolibacter</taxon>
    </lineage>
</organism>
<sequence>MLLACLLIEIAVLVILAIMERQLQYVANVAAALVAGCFLAFYQGKESLVVNLGVCGLVSFFVVMGATILWYGVRVTVLSIGNLPALAQALDIVAMQSAVARSLAGKRSNPNSYGNRRVAEEVVRALKDRSSKE</sequence>
<keyword evidence="1" id="KW-0812">Transmembrane</keyword>
<comment type="caution">
    <text evidence="2">The sequence shown here is derived from an EMBL/GenBank/DDBJ whole genome shotgun (WGS) entry which is preliminary data.</text>
</comment>
<feature type="transmembrane region" description="Helical" evidence="1">
    <location>
        <begin position="27"/>
        <end position="42"/>
    </location>
</feature>
<dbReference type="RefSeq" id="WP_264512120.1">
    <property type="nucleotide sequence ID" value="NZ_JAPDDR010000002.1"/>
</dbReference>
<evidence type="ECO:0000313" key="3">
    <source>
        <dbReference type="Proteomes" id="UP001165653"/>
    </source>
</evidence>
<reference evidence="2" key="1">
    <citation type="submission" date="2022-10" db="EMBL/GenBank/DDBJ databases">
        <title>Luteolibacter sp. GHJ8, whole genome shotgun sequencing project.</title>
        <authorList>
            <person name="Zhao G."/>
            <person name="Shen L."/>
        </authorList>
    </citation>
    <scope>NUCLEOTIDE SEQUENCE</scope>
    <source>
        <strain evidence="2">GHJ8</strain>
    </source>
</reference>
<protein>
    <submittedName>
        <fullName evidence="2">Uncharacterized protein</fullName>
    </submittedName>
</protein>
<evidence type="ECO:0000256" key="1">
    <source>
        <dbReference type="SAM" id="Phobius"/>
    </source>
</evidence>
<name>A0ABT3G0Q3_9BACT</name>
<gene>
    <name evidence="2" type="ORF">OJ996_05745</name>
</gene>
<dbReference type="Proteomes" id="UP001165653">
    <property type="component" value="Unassembled WGS sequence"/>
</dbReference>
<dbReference type="EMBL" id="JAPDDR010000002">
    <property type="protein sequence ID" value="MCW1913064.1"/>
    <property type="molecule type" value="Genomic_DNA"/>
</dbReference>
<accession>A0ABT3G0Q3</accession>
<keyword evidence="1" id="KW-0472">Membrane</keyword>